<dbReference type="RefSeq" id="WP_215629609.1">
    <property type="nucleotide sequence ID" value="NZ_BQNJ01000001.1"/>
</dbReference>
<dbReference type="InterPro" id="IPR051788">
    <property type="entry name" value="MFS_Transporter"/>
</dbReference>
<comment type="similarity">
    <text evidence="2">Belongs to the major facilitator superfamily.</text>
</comment>
<dbReference type="InterPro" id="IPR036259">
    <property type="entry name" value="MFS_trans_sf"/>
</dbReference>
<feature type="transmembrane region" description="Helical" evidence="8">
    <location>
        <begin position="167"/>
        <end position="185"/>
    </location>
</feature>
<gene>
    <name evidence="10" type="ORF">CE91St55_19030</name>
</gene>
<dbReference type="PROSITE" id="PS50850">
    <property type="entry name" value="MFS"/>
    <property type="match status" value="1"/>
</dbReference>
<feature type="transmembrane region" description="Helical" evidence="8">
    <location>
        <begin position="78"/>
        <end position="97"/>
    </location>
</feature>
<keyword evidence="6 8" id="KW-0472">Membrane</keyword>
<organism evidence="10 11">
    <name type="scientific">Hungatella hathewayi</name>
    <dbReference type="NCBI Taxonomy" id="154046"/>
    <lineage>
        <taxon>Bacteria</taxon>
        <taxon>Bacillati</taxon>
        <taxon>Bacillota</taxon>
        <taxon>Clostridia</taxon>
        <taxon>Lachnospirales</taxon>
        <taxon>Lachnospiraceae</taxon>
        <taxon>Hungatella</taxon>
    </lineage>
</organism>
<evidence type="ECO:0000256" key="6">
    <source>
        <dbReference type="ARBA" id="ARBA00023136"/>
    </source>
</evidence>
<evidence type="ECO:0000256" key="8">
    <source>
        <dbReference type="SAM" id="Phobius"/>
    </source>
</evidence>
<feature type="transmembrane region" description="Helical" evidence="8">
    <location>
        <begin position="265"/>
        <end position="282"/>
    </location>
</feature>
<keyword evidence="3" id="KW-0813">Transport</keyword>
<feature type="domain" description="Major facilitator superfamily (MFS) profile" evidence="9">
    <location>
        <begin position="11"/>
        <end position="403"/>
    </location>
</feature>
<dbReference type="Pfam" id="PF07690">
    <property type="entry name" value="MFS_1"/>
    <property type="match status" value="1"/>
</dbReference>
<evidence type="ECO:0000259" key="9">
    <source>
        <dbReference type="PROSITE" id="PS50850"/>
    </source>
</evidence>
<dbReference type="GO" id="GO:0005886">
    <property type="term" value="C:plasma membrane"/>
    <property type="evidence" value="ECO:0007669"/>
    <property type="project" value="UniProtKB-SubCell"/>
</dbReference>
<dbReference type="GO" id="GO:0022857">
    <property type="term" value="F:transmembrane transporter activity"/>
    <property type="evidence" value="ECO:0007669"/>
    <property type="project" value="InterPro"/>
</dbReference>
<dbReference type="Gene3D" id="1.20.1250.20">
    <property type="entry name" value="MFS general substrate transporter like domains"/>
    <property type="match status" value="1"/>
</dbReference>
<comment type="subcellular location">
    <subcellularLocation>
        <location evidence="1">Cell membrane</location>
        <topology evidence="1">Multi-pass membrane protein</topology>
    </subcellularLocation>
</comment>
<feature type="transmembrane region" description="Helical" evidence="8">
    <location>
        <begin position="128"/>
        <end position="147"/>
    </location>
</feature>
<dbReference type="PANTHER" id="PTHR23514">
    <property type="entry name" value="BYPASS OF STOP CODON PROTEIN 6"/>
    <property type="match status" value="1"/>
</dbReference>
<keyword evidence="4 8" id="KW-0812">Transmembrane</keyword>
<evidence type="ECO:0000256" key="5">
    <source>
        <dbReference type="ARBA" id="ARBA00022989"/>
    </source>
</evidence>
<evidence type="ECO:0000256" key="3">
    <source>
        <dbReference type="ARBA" id="ARBA00022448"/>
    </source>
</evidence>
<feature type="transmembrane region" description="Helical" evidence="8">
    <location>
        <begin position="317"/>
        <end position="339"/>
    </location>
</feature>
<dbReference type="AlphaFoldDB" id="A0AA37JFE2"/>
<evidence type="ECO:0000256" key="2">
    <source>
        <dbReference type="ARBA" id="ARBA00008335"/>
    </source>
</evidence>
<feature type="transmembrane region" description="Helical" evidence="8">
    <location>
        <begin position="51"/>
        <end position="71"/>
    </location>
</feature>
<feature type="transmembrane region" description="Helical" evidence="8">
    <location>
        <begin position="351"/>
        <end position="372"/>
    </location>
</feature>
<feature type="transmembrane region" description="Helical" evidence="8">
    <location>
        <begin position="378"/>
        <end position="399"/>
    </location>
</feature>
<dbReference type="EMBL" id="BQNJ01000001">
    <property type="protein sequence ID" value="GKG99921.1"/>
    <property type="molecule type" value="Genomic_DNA"/>
</dbReference>
<reference evidence="10" key="1">
    <citation type="submission" date="2022-01" db="EMBL/GenBank/DDBJ databases">
        <title>Novel bile acid biosynthetic pathways are enriched in the microbiome of centenarians.</title>
        <authorList>
            <person name="Sato Y."/>
            <person name="Atarashi K."/>
            <person name="Plichta R.D."/>
            <person name="Arai Y."/>
            <person name="Sasajima S."/>
            <person name="Kearney M.S."/>
            <person name="Suda W."/>
            <person name="Takeshita K."/>
            <person name="Sasaki T."/>
            <person name="Okamoto S."/>
            <person name="Skelly N.A."/>
            <person name="Okamura Y."/>
            <person name="Vlamakis H."/>
            <person name="Li Y."/>
            <person name="Tanoue T."/>
            <person name="Takei H."/>
            <person name="Nittono H."/>
            <person name="Narushima S."/>
            <person name="Irie J."/>
            <person name="Itoh H."/>
            <person name="Moriya K."/>
            <person name="Sugiura Y."/>
            <person name="Suematsu M."/>
            <person name="Moritoki N."/>
            <person name="Shibata S."/>
            <person name="Littman R.D."/>
            <person name="Fischbach A.M."/>
            <person name="Uwamino Y."/>
            <person name="Inoue T."/>
            <person name="Honda A."/>
            <person name="Hattori M."/>
            <person name="Murai T."/>
            <person name="Xavier J.R."/>
            <person name="Hirose N."/>
            <person name="Honda K."/>
        </authorList>
    </citation>
    <scope>NUCLEOTIDE SEQUENCE</scope>
    <source>
        <strain evidence="10">CE91-St55</strain>
    </source>
</reference>
<protein>
    <recommendedName>
        <fullName evidence="9">Major facilitator superfamily (MFS) profile domain-containing protein</fullName>
    </recommendedName>
</protein>
<feature type="transmembrane region" description="Helical" evidence="8">
    <location>
        <begin position="294"/>
        <end position="311"/>
    </location>
</feature>
<evidence type="ECO:0000256" key="7">
    <source>
        <dbReference type="SAM" id="MobiDB-lite"/>
    </source>
</evidence>
<proteinExistence type="inferred from homology"/>
<dbReference type="Proteomes" id="UP001055091">
    <property type="component" value="Unassembled WGS sequence"/>
</dbReference>
<evidence type="ECO:0000313" key="11">
    <source>
        <dbReference type="Proteomes" id="UP001055091"/>
    </source>
</evidence>
<dbReference type="PANTHER" id="PTHR23514:SF3">
    <property type="entry name" value="BYPASS OF STOP CODON PROTEIN 6"/>
    <property type="match status" value="1"/>
</dbReference>
<evidence type="ECO:0000256" key="1">
    <source>
        <dbReference type="ARBA" id="ARBA00004651"/>
    </source>
</evidence>
<feature type="transmembrane region" description="Helical" evidence="8">
    <location>
        <begin position="103"/>
        <end position="121"/>
    </location>
</feature>
<evidence type="ECO:0000256" key="4">
    <source>
        <dbReference type="ARBA" id="ARBA00022692"/>
    </source>
</evidence>
<feature type="region of interest" description="Disordered" evidence="7">
    <location>
        <begin position="192"/>
        <end position="216"/>
    </location>
</feature>
<dbReference type="InterPro" id="IPR020846">
    <property type="entry name" value="MFS_dom"/>
</dbReference>
<dbReference type="SUPFAM" id="SSF103473">
    <property type="entry name" value="MFS general substrate transporter"/>
    <property type="match status" value="1"/>
</dbReference>
<feature type="transmembrane region" description="Helical" evidence="8">
    <location>
        <begin position="226"/>
        <end position="245"/>
    </location>
</feature>
<comment type="caution">
    <text evidence="10">The sequence shown here is derived from an EMBL/GenBank/DDBJ whole genome shotgun (WGS) entry which is preliminary data.</text>
</comment>
<name>A0AA37JFE2_9FIRM</name>
<sequence length="408" mass="44141">MDKRMKMWKKAVPFLCFAVLMFGLGSSDSLRGIFAPVFQNRYALSDPQLSMIVTISYVGNLLFLSLGGKLLDTFGRKTVALSVTGIWVLSMLLNVVSGSYPCILISMFFALGASTLLNTTVNILTPVVFSGYAGLMVNIFFFIQGIGTSGSQFVLGRYGLSYSGFKGVSLLLLLIGVAAGALLLLTPLDGEKKEKGNPSKAVPFKGQQSEMTQSKEGKMKQNPGKAVFILLCIMIGFYFIGEHGIMNWLFSYCIQAFSVPGGKASVYLSLFWGGMTAGRLIFAPVVQKLGTVKSIRIFGMIGTLLFCAGILTGEKGILLLSISGLAISVLYPTMVLLIQQIYPTEVAATRTGAIISVATVADIVFNLLFGVITGVIGYRLSFMILPVCMAGFYISYMVLQNNIWRNAR</sequence>
<evidence type="ECO:0000313" key="10">
    <source>
        <dbReference type="EMBL" id="GKG99921.1"/>
    </source>
</evidence>
<dbReference type="InterPro" id="IPR011701">
    <property type="entry name" value="MFS"/>
</dbReference>
<accession>A0AA37JFE2</accession>
<keyword evidence="5 8" id="KW-1133">Transmembrane helix</keyword>